<proteinExistence type="predicted"/>
<reference evidence="1" key="1">
    <citation type="submission" date="2019-08" db="EMBL/GenBank/DDBJ databases">
        <title>Reference gene set and small RNA set construction with multiple tissues from Davidia involucrata Baill.</title>
        <authorList>
            <person name="Yang H."/>
            <person name="Zhou C."/>
            <person name="Li G."/>
            <person name="Wang J."/>
            <person name="Gao P."/>
            <person name="Wang M."/>
            <person name="Wang R."/>
            <person name="Zhao Y."/>
        </authorList>
    </citation>
    <scope>NUCLEOTIDE SEQUENCE</scope>
    <source>
        <tissue evidence="1">Mixed with DoveR01_LX</tissue>
    </source>
</reference>
<dbReference type="AlphaFoldDB" id="A0A5B7BQT9"/>
<accession>A0A5B7BQT9</accession>
<evidence type="ECO:0000313" key="1">
    <source>
        <dbReference type="EMBL" id="MPA71252.1"/>
    </source>
</evidence>
<name>A0A5B7BQT9_DAVIN</name>
<dbReference type="PANTHER" id="PTHR37725">
    <property type="match status" value="1"/>
</dbReference>
<dbReference type="EMBL" id="GHES01040693">
    <property type="protein sequence ID" value="MPA71252.1"/>
    <property type="molecule type" value="Transcribed_RNA"/>
</dbReference>
<organism evidence="1">
    <name type="scientific">Davidia involucrata</name>
    <name type="common">Dove tree</name>
    <dbReference type="NCBI Taxonomy" id="16924"/>
    <lineage>
        <taxon>Eukaryota</taxon>
        <taxon>Viridiplantae</taxon>
        <taxon>Streptophyta</taxon>
        <taxon>Embryophyta</taxon>
        <taxon>Tracheophyta</taxon>
        <taxon>Spermatophyta</taxon>
        <taxon>Magnoliopsida</taxon>
        <taxon>eudicotyledons</taxon>
        <taxon>Gunneridae</taxon>
        <taxon>Pentapetalae</taxon>
        <taxon>asterids</taxon>
        <taxon>Cornales</taxon>
        <taxon>Nyssaceae</taxon>
        <taxon>Davidia</taxon>
    </lineage>
</organism>
<sequence length="187" mass="20896">MENMSMDGLCSASKALESHQPEIYPYGYPSGETTTYEMASSSENFPFCCSENYFPGQESGFHEGNFHKEGKFNIIRWKSGKSVDPRLLNLLEFFRELYIERGEFFKKIFPGLHDEFVDVFKKIGGMLARKEGMKVQTMQRSLSLGSPSTPKHGDDDSTLRLQWFKVRTLDISGVGAGQGGGQGGGSH</sequence>
<protein>
    <submittedName>
        <fullName evidence="1">Uncharacterized protein</fullName>
    </submittedName>
</protein>
<gene>
    <name evidence="1" type="ORF">Din_040693</name>
</gene>
<dbReference type="PANTHER" id="PTHR37725:SF1">
    <property type="match status" value="1"/>
</dbReference>